<sequence length="276" mass="29421">MARLASPLAAVLVLVTACGGAPTTPAADQLRELVDRPAALAEAENLLISECMSRAGMSYPHVPPPRDDRPVVGLIKMAAPLRLEDARREGYPDTSMKPRPTKGLVEAHAEALPPGARDRFHQLLRGNTGNDVRVTLAGSFETAASSGGCVGSARKRLYGSVANFLTVYYVPELAQRRAAEADDDPDVRAAYGSYAQCMSDKGHPAATPAAAVELAKSHETEEIAIASADAECRAVTRLHERRAVAADRVVRNWLADNESAVSQAHKLLTDALHSLE</sequence>
<evidence type="ECO:0008006" key="4">
    <source>
        <dbReference type="Google" id="ProtNLM"/>
    </source>
</evidence>
<reference evidence="2 3" key="1">
    <citation type="submission" date="2016-10" db="EMBL/GenBank/DDBJ databases">
        <authorList>
            <person name="de Groot N.N."/>
        </authorList>
    </citation>
    <scope>NUCLEOTIDE SEQUENCE [LARGE SCALE GENOMIC DNA]</scope>
    <source>
        <strain evidence="2 3">DSM 44149</strain>
    </source>
</reference>
<evidence type="ECO:0000313" key="2">
    <source>
        <dbReference type="EMBL" id="SDM53371.1"/>
    </source>
</evidence>
<dbReference type="PROSITE" id="PS51257">
    <property type="entry name" value="PROKAR_LIPOPROTEIN"/>
    <property type="match status" value="1"/>
</dbReference>
<organism evidence="2 3">
    <name type="scientific">Allokutzneria albata</name>
    <name type="common">Kibdelosporangium albatum</name>
    <dbReference type="NCBI Taxonomy" id="211114"/>
    <lineage>
        <taxon>Bacteria</taxon>
        <taxon>Bacillati</taxon>
        <taxon>Actinomycetota</taxon>
        <taxon>Actinomycetes</taxon>
        <taxon>Pseudonocardiales</taxon>
        <taxon>Pseudonocardiaceae</taxon>
        <taxon>Allokutzneria</taxon>
    </lineage>
</organism>
<keyword evidence="3" id="KW-1185">Reference proteome</keyword>
<dbReference type="RefSeq" id="WP_030432843.1">
    <property type="nucleotide sequence ID" value="NZ_JOEF01000033.1"/>
</dbReference>
<dbReference type="Proteomes" id="UP000183376">
    <property type="component" value="Chromosome I"/>
</dbReference>
<proteinExistence type="predicted"/>
<gene>
    <name evidence="2" type="ORF">SAMN04489726_2099</name>
</gene>
<keyword evidence="1" id="KW-0732">Signal</keyword>
<dbReference type="STRING" id="211114.SAMN04489726_2099"/>
<dbReference type="OrthoDB" id="4800194at2"/>
<feature type="chain" id="PRO_5009245544" description="Lipoprotein" evidence="1">
    <location>
        <begin position="27"/>
        <end position="276"/>
    </location>
</feature>
<feature type="signal peptide" evidence="1">
    <location>
        <begin position="1"/>
        <end position="26"/>
    </location>
</feature>
<evidence type="ECO:0000256" key="1">
    <source>
        <dbReference type="SAM" id="SignalP"/>
    </source>
</evidence>
<dbReference type="AlphaFoldDB" id="A0A1G9U0H5"/>
<protein>
    <recommendedName>
        <fullName evidence="4">Lipoprotein</fullName>
    </recommendedName>
</protein>
<dbReference type="EMBL" id="LT629701">
    <property type="protein sequence ID" value="SDM53371.1"/>
    <property type="molecule type" value="Genomic_DNA"/>
</dbReference>
<name>A0A1G9U0H5_ALLAB</name>
<accession>A0A1G9U0H5</accession>
<evidence type="ECO:0000313" key="3">
    <source>
        <dbReference type="Proteomes" id="UP000183376"/>
    </source>
</evidence>